<dbReference type="AlphaFoldDB" id="A0A2P4PUI0"/>
<accession>A0A2P4PUI0</accession>
<dbReference type="EMBL" id="AUPC02000142">
    <property type="protein sequence ID" value="POG69045.1"/>
    <property type="molecule type" value="Genomic_DNA"/>
</dbReference>
<comment type="caution">
    <text evidence="1">The sequence shown here is derived from an EMBL/GenBank/DDBJ whole genome shotgun (WGS) entry which is preliminary data.</text>
</comment>
<reference evidence="1 2" key="1">
    <citation type="journal article" date="2013" name="Proc. Natl. Acad. Sci. U.S.A.">
        <title>Genome of an arbuscular mycorrhizal fungus provides insight into the oldest plant symbiosis.</title>
        <authorList>
            <person name="Tisserant E."/>
            <person name="Malbreil M."/>
            <person name="Kuo A."/>
            <person name="Kohler A."/>
            <person name="Symeonidi A."/>
            <person name="Balestrini R."/>
            <person name="Charron P."/>
            <person name="Duensing N."/>
            <person name="Frei Dit Frey N."/>
            <person name="Gianinazzi-Pearson V."/>
            <person name="Gilbert L.B."/>
            <person name="Handa Y."/>
            <person name="Herr J.R."/>
            <person name="Hijri M."/>
            <person name="Koul R."/>
            <person name="Kawaguchi M."/>
            <person name="Krajinski F."/>
            <person name="Lammers P.J."/>
            <person name="Masclaux F.G."/>
            <person name="Murat C."/>
            <person name="Morin E."/>
            <person name="Ndikumana S."/>
            <person name="Pagni M."/>
            <person name="Petitpierre D."/>
            <person name="Requena N."/>
            <person name="Rosikiewicz P."/>
            <person name="Riley R."/>
            <person name="Saito K."/>
            <person name="San Clemente H."/>
            <person name="Shapiro H."/>
            <person name="van Tuinen D."/>
            <person name="Becard G."/>
            <person name="Bonfante P."/>
            <person name="Paszkowski U."/>
            <person name="Shachar-Hill Y.Y."/>
            <person name="Tuskan G.A."/>
            <person name="Young P.W."/>
            <person name="Sanders I.R."/>
            <person name="Henrissat B."/>
            <person name="Rensing S.A."/>
            <person name="Grigoriev I.V."/>
            <person name="Corradi N."/>
            <person name="Roux C."/>
            <person name="Martin F."/>
        </authorList>
    </citation>
    <scope>NUCLEOTIDE SEQUENCE [LARGE SCALE GENOMIC DNA]</scope>
    <source>
        <strain evidence="1 2">DAOM 197198</strain>
    </source>
</reference>
<reference evidence="1 2" key="2">
    <citation type="journal article" date="2018" name="New Phytol.">
        <title>High intraspecific genome diversity in the model arbuscular mycorrhizal symbiont Rhizophagus irregularis.</title>
        <authorList>
            <person name="Chen E.C.H."/>
            <person name="Morin E."/>
            <person name="Beaudet D."/>
            <person name="Noel J."/>
            <person name="Yildirir G."/>
            <person name="Ndikumana S."/>
            <person name="Charron P."/>
            <person name="St-Onge C."/>
            <person name="Giorgi J."/>
            <person name="Kruger M."/>
            <person name="Marton T."/>
            <person name="Ropars J."/>
            <person name="Grigoriev I.V."/>
            <person name="Hainaut M."/>
            <person name="Henrissat B."/>
            <person name="Roux C."/>
            <person name="Martin F."/>
            <person name="Corradi N."/>
        </authorList>
    </citation>
    <scope>NUCLEOTIDE SEQUENCE [LARGE SCALE GENOMIC DNA]</scope>
    <source>
        <strain evidence="1 2">DAOM 197198</strain>
    </source>
</reference>
<proteinExistence type="predicted"/>
<name>A0A2P4PUI0_RHIID</name>
<gene>
    <name evidence="1" type="ORF">GLOIN_2v1777513</name>
</gene>
<dbReference type="VEuPathDB" id="FungiDB:RhiirFUN_003894"/>
<evidence type="ECO:0000313" key="1">
    <source>
        <dbReference type="EMBL" id="POG69045.1"/>
    </source>
</evidence>
<dbReference type="Proteomes" id="UP000018888">
    <property type="component" value="Unassembled WGS sequence"/>
</dbReference>
<protein>
    <submittedName>
        <fullName evidence="1">Uncharacterized protein</fullName>
    </submittedName>
</protein>
<keyword evidence="2" id="KW-1185">Reference proteome</keyword>
<organism evidence="1 2">
    <name type="scientific">Rhizophagus irregularis (strain DAOM 181602 / DAOM 197198 / MUCL 43194)</name>
    <name type="common">Arbuscular mycorrhizal fungus</name>
    <name type="synonym">Glomus intraradices</name>
    <dbReference type="NCBI Taxonomy" id="747089"/>
    <lineage>
        <taxon>Eukaryota</taxon>
        <taxon>Fungi</taxon>
        <taxon>Fungi incertae sedis</taxon>
        <taxon>Mucoromycota</taxon>
        <taxon>Glomeromycotina</taxon>
        <taxon>Glomeromycetes</taxon>
        <taxon>Glomerales</taxon>
        <taxon>Glomeraceae</taxon>
        <taxon>Rhizophagus</taxon>
    </lineage>
</organism>
<sequence>MSALSQHLYQIPSHLILNDDQKEQLKTLPGLYILQCFCGSDMTLKSSSTRKNRQMYTYVGCLAFARIKKNKDNNYMALDVKTIAINMLKAQVHPVVILEDNMKFIDLNLGGNVLIGNERFLLTSQDIINFRNSITKDIWGIDIRNSVEKNIHQIFETNNDKIIKNSTIFYKPKQSNQNRLMLVLATPEQKEMAWEYSHNKIIHFDRTFGFSNKKDLIICSFASGAQKASSSYNYSILKELLKQYKDKLSTEKNCEFLLKMKQMLGSYGSYDIISYRKDMKEYLNNNIKRIKIARNYEEIVNIELGWTYYGKLIAANILNVSIDSIPNTNNHLEAFNNQLKTHHLNRFQNEGYLLRLDVLSVLLIKNKLREQKAKTIIQEKQIINVKYTKDSLLLWIKSSESNQIGQKIYTKAFNSLDKKQTQELLLFEQELQEVYTGDLEDSILSNSTITDNIISIDKDSPTETIIPSTAVDTTIPLTETTTSTKTTTPLTPLNLNIKHSIISIWKQEYISSISNLLADLNDLITVENSMNRLT</sequence>
<evidence type="ECO:0000313" key="2">
    <source>
        <dbReference type="Proteomes" id="UP000018888"/>
    </source>
</evidence>